<reference evidence="4" key="6">
    <citation type="submission" date="2020-05" db="UniProtKB">
        <authorList>
            <consortium name="EnsemblMetazoa"/>
        </authorList>
    </citation>
    <scope>IDENTIFICATION</scope>
    <source>
        <strain evidence="4">Yale</strain>
    </source>
</reference>
<dbReference type="EMBL" id="CCAG010009422">
    <property type="status" value="NOT_ANNOTATED_CDS"/>
    <property type="molecule type" value="Genomic_DNA"/>
</dbReference>
<reference evidence="3" key="1">
    <citation type="journal article" date="2010" name="BMC Genomics">
        <title>An insight into the sialome of Glossina morsitans morsitans.</title>
        <authorList>
            <person name="Alves-Silva J."/>
            <person name="Ribeiro J.M."/>
            <person name="Van Den Abbeele J."/>
            <person name="Attardo G."/>
            <person name="Hao Z."/>
            <person name="Haines L.R."/>
            <person name="Soares M.B."/>
            <person name="Berriman M."/>
            <person name="Aksoy S."/>
            <person name="Lehane M.J."/>
        </authorList>
    </citation>
    <scope>NUCLEOTIDE SEQUENCE</scope>
    <source>
        <tissue evidence="3">Salivary gland</tissue>
    </source>
</reference>
<feature type="compositionally biased region" description="Polar residues" evidence="1">
    <location>
        <begin position="39"/>
        <end position="49"/>
    </location>
</feature>
<accession>D3TR62</accession>
<evidence type="ECO:0000313" key="5">
    <source>
        <dbReference type="Proteomes" id="UP000092444"/>
    </source>
</evidence>
<reference evidence="3" key="2">
    <citation type="submission" date="2010-01" db="EMBL/GenBank/DDBJ databases">
        <authorList>
            <consortium name="International Glossina Genome Initiative"/>
            <person name="da Silva J."/>
            <person name="Ribeiro J.M.C."/>
            <person name="Abbeele J.V."/>
            <person name="Attardo G."/>
            <person name="Hao Z."/>
            <person name="Haines L.R."/>
            <person name="Soares M.B."/>
            <person name="Berriman M."/>
            <person name="Aksoy S."/>
            <person name="Lehane M.J."/>
        </authorList>
    </citation>
    <scope>NUCLEOTIDE SEQUENCE</scope>
    <source>
        <tissue evidence="3">Salivary gland</tissue>
    </source>
</reference>
<protein>
    <submittedName>
        <fullName evidence="3 4">Putative salivary secreted protein</fullName>
    </submittedName>
</protein>
<evidence type="ECO:0000313" key="3">
    <source>
        <dbReference type="EMBL" id="ADD20190.1"/>
    </source>
</evidence>
<evidence type="ECO:0000256" key="2">
    <source>
        <dbReference type="SAM" id="SignalP"/>
    </source>
</evidence>
<reference evidence="4 5" key="4">
    <citation type="submission" date="2014-03" db="EMBL/GenBank/DDBJ databases">
        <title>Genome Sequence of the Tsetse Fly (Glossina morsitans): Vector of African Trypanosomiasis.</title>
        <authorList>
            <consortium name="International Glossina Genome Initiative W.H.O."/>
            <person name="Lawson D."/>
        </authorList>
    </citation>
    <scope>NUCLEOTIDE SEQUENCE [LARGE SCALE GENOMIC DNA]</scope>
    <source>
        <strain evidence="4 5">Yale</strain>
    </source>
</reference>
<dbReference type="Proteomes" id="UP000092444">
    <property type="component" value="Unassembled WGS sequence"/>
</dbReference>
<evidence type="ECO:0000256" key="1">
    <source>
        <dbReference type="SAM" id="MobiDB-lite"/>
    </source>
</evidence>
<reference evidence="4" key="3">
    <citation type="submission" date="2014-03" db="EMBL/GenBank/DDBJ databases">
        <title>Genome Sequence of the Tsetse Fly (Glossina morsitans): Vector of African Trypanosomiasis.</title>
        <authorList>
            <person name="Lawson D."/>
        </authorList>
    </citation>
    <scope>NUCLEOTIDE SEQUENCE [LARGE SCALE GENOMIC DNA]</scope>
    <source>
        <strain evidence="4">Yale</strain>
    </source>
</reference>
<dbReference type="EnsemblMetazoa" id="GMOY006840-RA">
    <property type="protein sequence ID" value="GMOY006840-PA"/>
    <property type="gene ID" value="GMOY006840"/>
</dbReference>
<name>D3TR62_GLOMM</name>
<feature type="chain" id="PRO_5014569816" evidence="2">
    <location>
        <begin position="17"/>
        <end position="73"/>
    </location>
</feature>
<feature type="compositionally biased region" description="Pro residues" evidence="1">
    <location>
        <begin position="64"/>
        <end position="73"/>
    </location>
</feature>
<keyword evidence="2" id="KW-0732">Signal</keyword>
<keyword evidence="5" id="KW-1185">Reference proteome</keyword>
<feature type="signal peptide" evidence="2">
    <location>
        <begin position="1"/>
        <end position="16"/>
    </location>
</feature>
<proteinExistence type="evidence at transcript level"/>
<organism evidence="3">
    <name type="scientific">Glossina morsitans morsitans</name>
    <name type="common">Savannah tsetse fly</name>
    <dbReference type="NCBI Taxonomy" id="37546"/>
    <lineage>
        <taxon>Eukaryota</taxon>
        <taxon>Metazoa</taxon>
        <taxon>Ecdysozoa</taxon>
        <taxon>Arthropoda</taxon>
        <taxon>Hexapoda</taxon>
        <taxon>Insecta</taxon>
        <taxon>Pterygota</taxon>
        <taxon>Neoptera</taxon>
        <taxon>Endopterygota</taxon>
        <taxon>Diptera</taxon>
        <taxon>Brachycera</taxon>
        <taxon>Muscomorpha</taxon>
        <taxon>Hippoboscoidea</taxon>
        <taxon>Glossinidae</taxon>
        <taxon>Glossina</taxon>
    </lineage>
</organism>
<dbReference type="AlphaFoldDB" id="D3TR62"/>
<sequence length="73" mass="8135">MRYFIFLLVIVVGTIASPIPKEFDLQDALRPDLPKGLPTTVNPGSNFDPNFSDPVKDIDLRDAIPPPPPKRNH</sequence>
<dbReference type="VEuPathDB" id="VectorBase:GMOY006840"/>
<reference evidence="4" key="5">
    <citation type="submission" date="2016-10" db="UniProtKB">
        <authorList>
            <consortium name="VectorBase"/>
        </authorList>
    </citation>
    <scope>IDENTIFICATION</scope>
    <source>
        <strain evidence="4">Yale</strain>
    </source>
</reference>
<dbReference type="EMBL" id="EZ423914">
    <property type="protein sequence ID" value="ADD20190.1"/>
    <property type="molecule type" value="mRNA"/>
</dbReference>
<feature type="region of interest" description="Disordered" evidence="1">
    <location>
        <begin position="31"/>
        <end position="73"/>
    </location>
</feature>
<evidence type="ECO:0000313" key="4">
    <source>
        <dbReference type="EnsemblMetazoa" id="GMOY006840-PA"/>
    </source>
</evidence>